<evidence type="ECO:0000313" key="1">
    <source>
        <dbReference type="EMBL" id="PZD82436.1"/>
    </source>
</evidence>
<dbReference type="RefSeq" id="WP_054608642.1">
    <property type="nucleotide sequence ID" value="NZ_AP025160.1"/>
</dbReference>
<proteinExistence type="predicted"/>
<dbReference type="EMBL" id="QKQP01000001">
    <property type="protein sequence ID" value="PZD82436.1"/>
    <property type="molecule type" value="Genomic_DNA"/>
</dbReference>
<comment type="caution">
    <text evidence="1">The sequence shown here is derived from an EMBL/GenBank/DDBJ whole genome shotgun (WGS) entry which is preliminary data.</text>
</comment>
<reference evidence="1 2" key="1">
    <citation type="submission" date="2018-06" db="EMBL/GenBank/DDBJ databases">
        <title>Draft sequence of Acidithiobacillus ferrooxidans CCM 4253.</title>
        <authorList>
            <person name="Moya-Beltran A."/>
            <person name="Castro M."/>
            <person name="Covarrubias P.C."/>
            <person name="Issotta F."/>
            <person name="Janiczek O."/>
            <person name="Mandl M."/>
            <person name="Kucera J."/>
            <person name="Quatrini R."/>
        </authorList>
    </citation>
    <scope>NUCLEOTIDE SEQUENCE [LARGE SCALE GENOMIC DNA]</scope>
    <source>
        <strain evidence="1 2">CCM 4253</strain>
    </source>
</reference>
<sequence length="89" mass="10247">MWKKLADKYRNDAAYRAAIDVLADRYGDGMAFAIKATAMAEREDRDSFWLRLAKHYREKAVYRYRVVIDYQAARGYNVACAIKAAAFAV</sequence>
<evidence type="ECO:0000313" key="2">
    <source>
        <dbReference type="Proteomes" id="UP000248886"/>
    </source>
</evidence>
<organism evidence="1 2">
    <name type="scientific">Acidithiobacillus ferrooxidans</name>
    <name type="common">Thiobacillus ferrooxidans</name>
    <dbReference type="NCBI Taxonomy" id="920"/>
    <lineage>
        <taxon>Bacteria</taxon>
        <taxon>Pseudomonadati</taxon>
        <taxon>Pseudomonadota</taxon>
        <taxon>Acidithiobacillia</taxon>
        <taxon>Acidithiobacillales</taxon>
        <taxon>Acidithiobacillaceae</taxon>
        <taxon>Acidithiobacillus</taxon>
    </lineage>
</organism>
<dbReference type="AlphaFoldDB" id="A0A2W1K629"/>
<gene>
    <name evidence="1" type="ORF">DN052_05305</name>
</gene>
<protein>
    <submittedName>
        <fullName evidence="1">Uncharacterized protein</fullName>
    </submittedName>
</protein>
<accession>A0A2W1K629</accession>
<dbReference type="Proteomes" id="UP000248886">
    <property type="component" value="Unassembled WGS sequence"/>
</dbReference>
<name>A0A2W1K629_ACIFR</name>